<dbReference type="AlphaFoldDB" id="A0A9X0U7B5"/>
<reference evidence="1 2" key="1">
    <citation type="submission" date="2020-08" db="EMBL/GenBank/DDBJ databases">
        <title>Genomic Encyclopedia of Type Strains, Phase IV (KMG-V): Genome sequencing to study the core and pangenomes of soil and plant-associated prokaryotes.</title>
        <authorList>
            <person name="Whitman W."/>
        </authorList>
    </citation>
    <scope>NUCLEOTIDE SEQUENCE [LARGE SCALE GENOMIC DNA]</scope>
    <source>
        <strain evidence="1 2">X5P2</strain>
    </source>
</reference>
<sequence>MADCTLWAPEVGESRGIFLQSETDFMTRVELLQLLVGQARTNGFEFRRWYVGKLGLPWQNARQAVEVLATERRYYALLFSHEFASSFWKPGELMTFQVPMQSFTRRMKDGSIGTVQRKGYTRRSAREDAWLYHLREMAAAEEPLRYMRRYLRVEDDLEEEQIESVLGEAEG</sequence>
<dbReference type="EMBL" id="JACHEB010000011">
    <property type="protein sequence ID" value="MBB5330802.1"/>
    <property type="molecule type" value="Genomic_DNA"/>
</dbReference>
<dbReference type="Proteomes" id="UP000535182">
    <property type="component" value="Unassembled WGS sequence"/>
</dbReference>
<comment type="caution">
    <text evidence="1">The sequence shown here is derived from an EMBL/GenBank/DDBJ whole genome shotgun (WGS) entry which is preliminary data.</text>
</comment>
<protein>
    <submittedName>
        <fullName evidence="1">Uncharacterized protein</fullName>
    </submittedName>
</protein>
<dbReference type="RefSeq" id="WP_260698457.1">
    <property type="nucleotide sequence ID" value="NZ_JACHEB010000011.1"/>
</dbReference>
<keyword evidence="2" id="KW-1185">Reference proteome</keyword>
<name>A0A9X0U7B5_9BACT</name>
<proteinExistence type="predicted"/>
<evidence type="ECO:0000313" key="2">
    <source>
        <dbReference type="Proteomes" id="UP000535182"/>
    </source>
</evidence>
<gene>
    <name evidence="1" type="ORF">HDF14_004438</name>
</gene>
<organism evidence="1 2">
    <name type="scientific">Tunturiibacter gelidiferens</name>
    <dbReference type="NCBI Taxonomy" id="3069689"/>
    <lineage>
        <taxon>Bacteria</taxon>
        <taxon>Pseudomonadati</taxon>
        <taxon>Acidobacteriota</taxon>
        <taxon>Terriglobia</taxon>
        <taxon>Terriglobales</taxon>
        <taxon>Acidobacteriaceae</taxon>
        <taxon>Tunturiibacter</taxon>
    </lineage>
</organism>
<accession>A0A9X0U7B5</accession>
<evidence type="ECO:0000313" key="1">
    <source>
        <dbReference type="EMBL" id="MBB5330802.1"/>
    </source>
</evidence>